<name>A0A1H0KQA7_9SPHI</name>
<accession>A0A1H0KQA7</accession>
<feature type="domain" description="Outer membrane protein beta-barrel" evidence="2">
    <location>
        <begin position="435"/>
        <end position="786"/>
    </location>
</feature>
<dbReference type="Pfam" id="PF14905">
    <property type="entry name" value="OMP_b-brl_3"/>
    <property type="match status" value="1"/>
</dbReference>
<organism evidence="3 4">
    <name type="scientific">Pedobacter steynii</name>
    <dbReference type="NCBI Taxonomy" id="430522"/>
    <lineage>
        <taxon>Bacteria</taxon>
        <taxon>Pseudomonadati</taxon>
        <taxon>Bacteroidota</taxon>
        <taxon>Sphingobacteriia</taxon>
        <taxon>Sphingobacteriales</taxon>
        <taxon>Sphingobacteriaceae</taxon>
        <taxon>Pedobacter</taxon>
    </lineage>
</organism>
<protein>
    <submittedName>
        <fullName evidence="3">Outer membrane protein beta-barrel family protein</fullName>
    </submittedName>
</protein>
<dbReference type="RefSeq" id="WP_143010607.1">
    <property type="nucleotide sequence ID" value="NZ_FNGY01000016.1"/>
</dbReference>
<dbReference type="OrthoDB" id="1086219at2"/>
<feature type="compositionally biased region" description="Low complexity" evidence="1">
    <location>
        <begin position="381"/>
        <end position="392"/>
    </location>
</feature>
<reference evidence="4" key="1">
    <citation type="submission" date="2016-10" db="EMBL/GenBank/DDBJ databases">
        <authorList>
            <person name="Varghese N."/>
            <person name="Submissions S."/>
        </authorList>
    </citation>
    <scope>NUCLEOTIDE SEQUENCE [LARGE SCALE GENOMIC DNA]</scope>
    <source>
        <strain evidence="4">DSM 19110</strain>
    </source>
</reference>
<evidence type="ECO:0000313" key="4">
    <source>
        <dbReference type="Proteomes" id="UP000183200"/>
    </source>
</evidence>
<dbReference type="AlphaFoldDB" id="A0A1H0KQA7"/>
<evidence type="ECO:0000256" key="1">
    <source>
        <dbReference type="SAM" id="MobiDB-lite"/>
    </source>
</evidence>
<proteinExistence type="predicted"/>
<keyword evidence="4" id="KW-1185">Reference proteome</keyword>
<dbReference type="Proteomes" id="UP000183200">
    <property type="component" value="Unassembled WGS sequence"/>
</dbReference>
<dbReference type="InterPro" id="IPR041700">
    <property type="entry name" value="OMP_b-brl_3"/>
</dbReference>
<evidence type="ECO:0000259" key="2">
    <source>
        <dbReference type="Pfam" id="PF14905"/>
    </source>
</evidence>
<sequence>MGTVNGVIRDSLYNHAMKSTTISVYLIDEDKLLSYQVSNNLGEFSFKDLPLATRLKLVISNVGYDQISKKFSLSRSARTLDFKTIYVNQKSNNLEEVVITIPPMQMNGDTLEFNAAAFKLDSNAVIQDLMKKIPNITQWGDGRITVNGREIKSLLVNGREFMGGDAKISIENIPKNALEKIQVYNTVDNPKNLQDSSLNMNLKLKKGMDIGYFGKIGGGLGTNKQFESDLSFNVFSPKFELSLVGASNNVNKVPGDINTLLRNSTYKGIGVQLDYMSDFRTSGINQPNSAGYTLKYDFRDLASKTQNKNMLTSEYFLQNNHIQQEGSSQTTTATGSKSDILEENRNNSNVDNVGHRFNTGYQFARERYSFNFSQNINLNNARSNSSSSSVSSDHNKQIVSTSNNVNSNNENNKSYGFNSNFSFQPNLWDVDTRFSGLFFNYSMKINEKENRRETRTDFRSINDASKNSLFNRQYDQRSQGINQHFDFSLPAIIKLIFGVRKFGLFEIDLRNDLNLSNTKNHNKVYDYQKSTRQLIGNTYLTNNMVYNSLIYSPAISLNRIINKNLTNRFDRTWSFSLDLKQEFYYQNNKSDKGFQNIDRLYSNFLPAAQVSYSDNQYGDYRKIFSLSYEHKTGIPQISQIAPLTDSANVYFLRRVNLDLREERTESLAFNFKHNNDKKDNFEYKLGASYSKIHNNIIDNTQIDDQNVRTIFAINNSDNYTYGLSGSINKAIKLKVSEVQLNFNTEYNYAQIPTIINSIRNIWTTNYFNNGLSINYTYKANLAIEAKQQFVKTLNYQSDYERDNFNNTYLSSSLSFSYNPVKKLRINSNISFSTTRATGSKDINYNIWNASLTYRLLKGDNLEMKFSALDILHQNTSIISGNRGGLITLGTQNVLQQYFIFGMSYYPRKFGKSNKK</sequence>
<dbReference type="EMBL" id="FNGY01000016">
    <property type="protein sequence ID" value="SDO57952.1"/>
    <property type="molecule type" value="Genomic_DNA"/>
</dbReference>
<dbReference type="SUPFAM" id="SSF56935">
    <property type="entry name" value="Porins"/>
    <property type="match status" value="1"/>
</dbReference>
<gene>
    <name evidence="3" type="ORF">SAMN05421820_116118</name>
</gene>
<evidence type="ECO:0000313" key="3">
    <source>
        <dbReference type="EMBL" id="SDO57952.1"/>
    </source>
</evidence>
<feature type="compositionally biased region" description="Low complexity" evidence="1">
    <location>
        <begin position="400"/>
        <end position="411"/>
    </location>
</feature>
<feature type="region of interest" description="Disordered" evidence="1">
    <location>
        <begin position="381"/>
        <end position="411"/>
    </location>
</feature>